<dbReference type="InterPro" id="IPR013094">
    <property type="entry name" value="AB_hydrolase_3"/>
</dbReference>
<dbReference type="GO" id="GO:0016787">
    <property type="term" value="F:hydrolase activity"/>
    <property type="evidence" value="ECO:0007669"/>
    <property type="project" value="UniProtKB-KW"/>
</dbReference>
<dbReference type="OrthoDB" id="408631at2759"/>
<evidence type="ECO:0000259" key="3">
    <source>
        <dbReference type="Pfam" id="PF07859"/>
    </source>
</evidence>
<dbReference type="PANTHER" id="PTHR48081">
    <property type="entry name" value="AB HYDROLASE SUPERFAMILY PROTEIN C4A8.06C"/>
    <property type="match status" value="1"/>
</dbReference>
<name>A0A0F2M119_SPOSC</name>
<dbReference type="VEuPathDB" id="FungiDB:SPSK_03354"/>
<feature type="compositionally biased region" description="Pro residues" evidence="2">
    <location>
        <begin position="22"/>
        <end position="50"/>
    </location>
</feature>
<gene>
    <name evidence="4" type="ORF">SPSK_03354</name>
</gene>
<organism evidence="4 5">
    <name type="scientific">Sporothrix schenckii 1099-18</name>
    <dbReference type="NCBI Taxonomy" id="1397361"/>
    <lineage>
        <taxon>Eukaryota</taxon>
        <taxon>Fungi</taxon>
        <taxon>Dikarya</taxon>
        <taxon>Ascomycota</taxon>
        <taxon>Pezizomycotina</taxon>
        <taxon>Sordariomycetes</taxon>
        <taxon>Sordariomycetidae</taxon>
        <taxon>Ophiostomatales</taxon>
        <taxon>Ophiostomataceae</taxon>
        <taxon>Sporothrix</taxon>
    </lineage>
</organism>
<dbReference type="InterPro" id="IPR029058">
    <property type="entry name" value="AB_hydrolase_fold"/>
</dbReference>
<dbReference type="Proteomes" id="UP000033710">
    <property type="component" value="Unassembled WGS sequence"/>
</dbReference>
<evidence type="ECO:0000256" key="1">
    <source>
        <dbReference type="ARBA" id="ARBA00022801"/>
    </source>
</evidence>
<dbReference type="GeneID" id="27665469"/>
<dbReference type="RefSeq" id="XP_016585455.1">
    <property type="nucleotide sequence ID" value="XM_016730192.1"/>
</dbReference>
<feature type="region of interest" description="Disordered" evidence="2">
    <location>
        <begin position="1"/>
        <end position="90"/>
    </location>
</feature>
<dbReference type="KEGG" id="ssck:SPSK_03354"/>
<dbReference type="PANTHER" id="PTHR48081:SF8">
    <property type="entry name" value="ALPHA_BETA HYDROLASE FOLD-3 DOMAIN-CONTAINING PROTEIN-RELATED"/>
    <property type="match status" value="1"/>
</dbReference>
<accession>A0A0F2M119</accession>
<feature type="compositionally biased region" description="Low complexity" evidence="2">
    <location>
        <begin position="180"/>
        <end position="189"/>
    </location>
</feature>
<comment type="caution">
    <text evidence="4">The sequence shown here is derived from an EMBL/GenBank/DDBJ whole genome shotgun (WGS) entry which is preliminary data.</text>
</comment>
<dbReference type="SUPFAM" id="SSF53474">
    <property type="entry name" value="alpha/beta-Hydrolases"/>
    <property type="match status" value="1"/>
</dbReference>
<reference evidence="4 5" key="2">
    <citation type="journal article" date="2015" name="Eukaryot. Cell">
        <title>Asexual propagation of a virulent clone complex in a human and feline outbreak of sporotrichosis.</title>
        <authorList>
            <person name="Teixeira Mde M."/>
            <person name="Rodrigues A.M."/>
            <person name="Tsui C.K."/>
            <person name="de Almeida L.G."/>
            <person name="Van Diepeningen A.D."/>
            <person name="van den Ende B.G."/>
            <person name="Fernandes G.F."/>
            <person name="Kano R."/>
            <person name="Hamelin R.C."/>
            <person name="Lopes-Bezerra L.M."/>
            <person name="Vasconcelos A.T."/>
            <person name="de Hoog S."/>
            <person name="de Camargo Z.P."/>
            <person name="Felipe M.S."/>
        </authorList>
    </citation>
    <scope>NUCLEOTIDE SEQUENCE [LARGE SCALE GENOMIC DNA]</scope>
    <source>
        <strain evidence="4 5">1099-18</strain>
    </source>
</reference>
<evidence type="ECO:0000256" key="2">
    <source>
        <dbReference type="SAM" id="MobiDB-lite"/>
    </source>
</evidence>
<dbReference type="Pfam" id="PF07859">
    <property type="entry name" value="Abhydrolase_3"/>
    <property type="match status" value="1"/>
</dbReference>
<feature type="region of interest" description="Disordered" evidence="2">
    <location>
        <begin position="157"/>
        <end position="193"/>
    </location>
</feature>
<dbReference type="AlphaFoldDB" id="A0A0F2M119"/>
<dbReference type="EMBL" id="AXCR01000010">
    <property type="protein sequence ID" value="KJR82779.1"/>
    <property type="molecule type" value="Genomic_DNA"/>
</dbReference>
<dbReference type="Gene3D" id="3.40.50.1820">
    <property type="entry name" value="alpha/beta hydrolase"/>
    <property type="match status" value="1"/>
</dbReference>
<keyword evidence="1 4" id="KW-0378">Hydrolase</keyword>
<protein>
    <submittedName>
        <fullName evidence="4">Alpha beta hydrolase domain containing protein</fullName>
    </submittedName>
</protein>
<sequence>MAQPSDEAAAPPDALPTTGPEAPSPPVPPSPAAQPSPPAPRAPPSPPPAPVENLDENLDDLVLADPPPLDPVWLQHERDQNLPNPSPVISPLERQPLYAVECRELTARMTAPGARDSHLADGIRVQPLTVTSSLDGTEIPLLAYSLLQEGDQKLEDQKMEDQQMEDQPEGDQPKGDSKGTTTDTTTDTTAHSDSPDYAVLYIHGGGLHIGEADSEELSCRRILKDARLPAVKQDGAAPKTPKTPTLVVYSVGYRIMPQHPASTCVADCIDAYRHVRAAHPDAAATKLLVVGSSSGGELAAFVAQEAAKASMQVSATTNRATSDIAGVVLRCPVTSDAFNGEDYIPPVLRPLHTSAANPAFATTLLRRMSRRIPRDDLPYMPLEAPTELLAAQPRHWIQVCTNDMLYSDGVCYAKALQMAGAAGVKVDVVVGWPHTFWLKTPWMDRALEADKAMLRGLAWVAGGPYTAEESE</sequence>
<dbReference type="InterPro" id="IPR050300">
    <property type="entry name" value="GDXG_lipolytic_enzyme"/>
</dbReference>
<feature type="domain" description="Alpha/beta hydrolase fold-3" evidence="3">
    <location>
        <begin position="246"/>
        <end position="437"/>
    </location>
</feature>
<proteinExistence type="predicted"/>
<reference evidence="4 5" key="1">
    <citation type="journal article" date="2014" name="BMC Genomics">
        <title>Comparative genomics of the major fungal agents of human and animal Sporotrichosis: Sporothrix schenckii and Sporothrix brasiliensis.</title>
        <authorList>
            <person name="Teixeira M.M."/>
            <person name="de Almeida L.G."/>
            <person name="Kubitschek-Barreira P."/>
            <person name="Alves F.L."/>
            <person name="Kioshima E.S."/>
            <person name="Abadio A.K."/>
            <person name="Fernandes L."/>
            <person name="Derengowski L.S."/>
            <person name="Ferreira K.S."/>
            <person name="Souza R.C."/>
            <person name="Ruiz J.C."/>
            <person name="de Andrade N.C."/>
            <person name="Paes H.C."/>
            <person name="Nicola A.M."/>
            <person name="Albuquerque P."/>
            <person name="Gerber A.L."/>
            <person name="Martins V.P."/>
            <person name="Peconick L.D."/>
            <person name="Neto A.V."/>
            <person name="Chaucanez C.B."/>
            <person name="Silva P.A."/>
            <person name="Cunha O.L."/>
            <person name="de Oliveira F.F."/>
            <person name="dos Santos T.C."/>
            <person name="Barros A.L."/>
            <person name="Soares M.A."/>
            <person name="de Oliveira L.M."/>
            <person name="Marini M.M."/>
            <person name="Villalobos-Duno H."/>
            <person name="Cunha M.M."/>
            <person name="de Hoog S."/>
            <person name="da Silveira J.F."/>
            <person name="Henrissat B."/>
            <person name="Nino-Vega G.A."/>
            <person name="Cisalpino P.S."/>
            <person name="Mora-Montes H.M."/>
            <person name="Almeida S.R."/>
            <person name="Stajich J.E."/>
            <person name="Lopes-Bezerra L.M."/>
            <person name="Vasconcelos A.T."/>
            <person name="Felipe M.S."/>
        </authorList>
    </citation>
    <scope>NUCLEOTIDE SEQUENCE [LARGE SCALE GENOMIC DNA]</scope>
    <source>
        <strain evidence="4 5">1099-18</strain>
    </source>
</reference>
<evidence type="ECO:0000313" key="4">
    <source>
        <dbReference type="EMBL" id="KJR82779.1"/>
    </source>
</evidence>
<evidence type="ECO:0000313" key="5">
    <source>
        <dbReference type="Proteomes" id="UP000033710"/>
    </source>
</evidence>